<organism evidence="3 4">
    <name type="scientific">Platanthera zijinensis</name>
    <dbReference type="NCBI Taxonomy" id="2320716"/>
    <lineage>
        <taxon>Eukaryota</taxon>
        <taxon>Viridiplantae</taxon>
        <taxon>Streptophyta</taxon>
        <taxon>Embryophyta</taxon>
        <taxon>Tracheophyta</taxon>
        <taxon>Spermatophyta</taxon>
        <taxon>Magnoliopsida</taxon>
        <taxon>Liliopsida</taxon>
        <taxon>Asparagales</taxon>
        <taxon>Orchidaceae</taxon>
        <taxon>Orchidoideae</taxon>
        <taxon>Orchideae</taxon>
        <taxon>Orchidinae</taxon>
        <taxon>Platanthera</taxon>
    </lineage>
</organism>
<feature type="domain" description="S1-like" evidence="2">
    <location>
        <begin position="1"/>
        <end position="32"/>
    </location>
</feature>
<dbReference type="AlphaFoldDB" id="A0AAP0G9T6"/>
<dbReference type="InterPro" id="IPR006196">
    <property type="entry name" value="RNA-binding_domain_S1_IF1"/>
</dbReference>
<dbReference type="InterPro" id="IPR012340">
    <property type="entry name" value="NA-bd_OB-fold"/>
</dbReference>
<keyword evidence="1" id="KW-0396">Initiation factor</keyword>
<evidence type="ECO:0000259" key="2">
    <source>
        <dbReference type="PROSITE" id="PS50832"/>
    </source>
</evidence>
<dbReference type="PANTHER" id="PTHR21668">
    <property type="entry name" value="EIF-1A"/>
    <property type="match status" value="1"/>
</dbReference>
<protein>
    <recommendedName>
        <fullName evidence="2">S1-like domain-containing protein</fullName>
    </recommendedName>
</protein>
<reference evidence="3 4" key="1">
    <citation type="journal article" date="2022" name="Nat. Plants">
        <title>Genomes of leafy and leafless Platanthera orchids illuminate the evolution of mycoheterotrophy.</title>
        <authorList>
            <person name="Li M.H."/>
            <person name="Liu K.W."/>
            <person name="Li Z."/>
            <person name="Lu H.C."/>
            <person name="Ye Q.L."/>
            <person name="Zhang D."/>
            <person name="Wang J.Y."/>
            <person name="Li Y.F."/>
            <person name="Zhong Z.M."/>
            <person name="Liu X."/>
            <person name="Yu X."/>
            <person name="Liu D.K."/>
            <person name="Tu X.D."/>
            <person name="Liu B."/>
            <person name="Hao Y."/>
            <person name="Liao X.Y."/>
            <person name="Jiang Y.T."/>
            <person name="Sun W.H."/>
            <person name="Chen J."/>
            <person name="Chen Y.Q."/>
            <person name="Ai Y."/>
            <person name="Zhai J.W."/>
            <person name="Wu S.S."/>
            <person name="Zhou Z."/>
            <person name="Hsiao Y.Y."/>
            <person name="Wu W.L."/>
            <person name="Chen Y.Y."/>
            <person name="Lin Y.F."/>
            <person name="Hsu J.L."/>
            <person name="Li C.Y."/>
            <person name="Wang Z.W."/>
            <person name="Zhao X."/>
            <person name="Zhong W.Y."/>
            <person name="Ma X.K."/>
            <person name="Ma L."/>
            <person name="Huang J."/>
            <person name="Chen G.Z."/>
            <person name="Huang M.Z."/>
            <person name="Huang L."/>
            <person name="Peng D.H."/>
            <person name="Luo Y.B."/>
            <person name="Zou S.Q."/>
            <person name="Chen S.P."/>
            <person name="Lan S."/>
            <person name="Tsai W.C."/>
            <person name="Van de Peer Y."/>
            <person name="Liu Z.J."/>
        </authorList>
    </citation>
    <scope>NUCLEOTIDE SEQUENCE [LARGE SCALE GENOMIC DNA]</scope>
    <source>
        <strain evidence="3">Lor287</strain>
    </source>
</reference>
<dbReference type="GO" id="GO:0003743">
    <property type="term" value="F:translation initiation factor activity"/>
    <property type="evidence" value="ECO:0007669"/>
    <property type="project" value="UniProtKB-UniRule"/>
</dbReference>
<dbReference type="SUPFAM" id="SSF50249">
    <property type="entry name" value="Nucleic acid-binding proteins"/>
    <property type="match status" value="1"/>
</dbReference>
<evidence type="ECO:0000313" key="4">
    <source>
        <dbReference type="Proteomes" id="UP001418222"/>
    </source>
</evidence>
<dbReference type="Proteomes" id="UP001418222">
    <property type="component" value="Unassembled WGS sequence"/>
</dbReference>
<evidence type="ECO:0000313" key="3">
    <source>
        <dbReference type="EMBL" id="KAK8946980.1"/>
    </source>
</evidence>
<proteinExistence type="predicted"/>
<keyword evidence="4" id="KW-1185">Reference proteome</keyword>
<dbReference type="InterPro" id="IPR001253">
    <property type="entry name" value="TIF_eIF-1A"/>
</dbReference>
<dbReference type="PROSITE" id="PS50832">
    <property type="entry name" value="S1_IF1_TYPE"/>
    <property type="match status" value="1"/>
</dbReference>
<dbReference type="Pfam" id="PF01176">
    <property type="entry name" value="eIF-1a"/>
    <property type="match status" value="1"/>
</dbReference>
<keyword evidence="1" id="KW-0648">Protein biosynthesis</keyword>
<gene>
    <name evidence="3" type="ORF">KSP39_PZI007123</name>
</gene>
<accession>A0AAP0G9T6</accession>
<dbReference type="SMART" id="SM00652">
    <property type="entry name" value="eIF1a"/>
    <property type="match status" value="1"/>
</dbReference>
<evidence type="ECO:0000256" key="1">
    <source>
        <dbReference type="PROSITE-ProRule" id="PRU00181"/>
    </source>
</evidence>
<comment type="caution">
    <text evidence="3">The sequence shown here is derived from an EMBL/GenBank/DDBJ whole genome shotgun (WGS) entry which is preliminary data.</text>
</comment>
<sequence>MHKKVWIAAGDIVLVGLREYQDDKAGVILKYMPDEARLFKAYGELLESTCLNEGIAGGLDEEDDGTEDDCNEFLSWVCRAVLCGCARVFPSSTWIFGEGASTCPPPRFGGADH</sequence>
<dbReference type="Gene3D" id="2.40.50.140">
    <property type="entry name" value="Nucleic acid-binding proteins"/>
    <property type="match status" value="1"/>
</dbReference>
<dbReference type="GO" id="GO:0003723">
    <property type="term" value="F:RNA binding"/>
    <property type="evidence" value="ECO:0007669"/>
    <property type="project" value="InterPro"/>
</dbReference>
<name>A0AAP0G9T6_9ASPA</name>
<dbReference type="EMBL" id="JBBWWQ010000005">
    <property type="protein sequence ID" value="KAK8946980.1"/>
    <property type="molecule type" value="Genomic_DNA"/>
</dbReference>